<comment type="subcellular location">
    <subcellularLocation>
        <location evidence="1">Cell outer membrane</location>
    </subcellularLocation>
</comment>
<sequence length="274" mass="28765">MKKLTVALVVACASAGAMAQQAGDNVATVGWFHIMPQDSSNNLTTSVINAPINDPLRLPGSFTSPNSGLRVSNANTLGLTLTHFFTDNIALTTIAGVPPEFKLTGHGVIRAPGPAGALGHVDLDDPSNQPAVRKARQWSPGVILQWYFGHAQSKFRPFVGVGVVYSFFTNIELNPNFSAAVNRELGSVLAAGAGKPGPTYVEGKSSASWSAIFNLGASYAITDRWALTATVSYLPLKTEAATVIKAADGSTLATTKTTLKANPIITFVGVSYKF</sequence>
<dbReference type="RefSeq" id="WP_064802267.1">
    <property type="nucleotide sequence ID" value="NZ_CP016022.1"/>
</dbReference>
<dbReference type="InterPro" id="IPR011250">
    <property type="entry name" value="OMP/PagP_B-barrel"/>
</dbReference>
<dbReference type="SUPFAM" id="SSF56925">
    <property type="entry name" value="OMPA-like"/>
    <property type="match status" value="1"/>
</dbReference>
<keyword evidence="3" id="KW-1185">Reference proteome</keyword>
<dbReference type="GO" id="GO:0055085">
    <property type="term" value="P:transmembrane transport"/>
    <property type="evidence" value="ECO:0007669"/>
    <property type="project" value="TreeGrafter"/>
</dbReference>
<evidence type="ECO:0000313" key="2">
    <source>
        <dbReference type="EMBL" id="ANJ71739.1"/>
    </source>
</evidence>
<dbReference type="STRING" id="190721.ACS15_0959"/>
<dbReference type="PANTHER" id="PTHR36920:SF1">
    <property type="entry name" value="OUTER MEMBRANE PROTEIN W"/>
    <property type="match status" value="1"/>
</dbReference>
<evidence type="ECO:0000313" key="3">
    <source>
        <dbReference type="Proteomes" id="UP000078572"/>
    </source>
</evidence>
<gene>
    <name evidence="2" type="ORF">A9Y76_04290</name>
</gene>
<name>A0A191ZUG4_9RALS</name>
<dbReference type="Gene3D" id="2.40.160.20">
    <property type="match status" value="1"/>
</dbReference>
<dbReference type="GeneID" id="61525231"/>
<proteinExistence type="predicted"/>
<dbReference type="InterPro" id="IPR005618">
    <property type="entry name" value="OMPW"/>
</dbReference>
<dbReference type="AlphaFoldDB" id="A0A191ZUG4"/>
<organism evidence="2 3">
    <name type="scientific">Ralstonia insidiosa</name>
    <dbReference type="NCBI Taxonomy" id="190721"/>
    <lineage>
        <taxon>Bacteria</taxon>
        <taxon>Pseudomonadati</taxon>
        <taxon>Pseudomonadota</taxon>
        <taxon>Betaproteobacteria</taxon>
        <taxon>Burkholderiales</taxon>
        <taxon>Burkholderiaceae</taxon>
        <taxon>Ralstonia</taxon>
    </lineage>
</organism>
<protein>
    <submittedName>
        <fullName evidence="2">Uncharacterized protein</fullName>
    </submittedName>
</protein>
<dbReference type="EMBL" id="CP016022">
    <property type="protein sequence ID" value="ANJ71739.1"/>
    <property type="molecule type" value="Genomic_DNA"/>
</dbReference>
<reference evidence="3" key="1">
    <citation type="submission" date="2016-06" db="EMBL/GenBank/DDBJ databases">
        <authorList>
            <person name="Xu Y."/>
            <person name="Nagy A."/>
            <person name="Yan X."/>
            <person name="Kim S.W."/>
            <person name="Haley B."/>
            <person name="Liu N.T."/>
            <person name="Nou X."/>
        </authorList>
    </citation>
    <scope>NUCLEOTIDE SEQUENCE [LARGE SCALE GENOMIC DNA]</scope>
    <source>
        <strain evidence="3">ATCC 49129</strain>
    </source>
</reference>
<dbReference type="Pfam" id="PF03922">
    <property type="entry name" value="OmpW"/>
    <property type="match status" value="2"/>
</dbReference>
<dbReference type="OrthoDB" id="9807574at2"/>
<accession>A0A191ZUG4</accession>
<evidence type="ECO:0000256" key="1">
    <source>
        <dbReference type="ARBA" id="ARBA00004442"/>
    </source>
</evidence>
<dbReference type="PANTHER" id="PTHR36920">
    <property type="match status" value="1"/>
</dbReference>
<dbReference type="GO" id="GO:0009279">
    <property type="term" value="C:cell outer membrane"/>
    <property type="evidence" value="ECO:0007669"/>
    <property type="project" value="UniProtKB-SubCell"/>
</dbReference>
<dbReference type="Proteomes" id="UP000078572">
    <property type="component" value="Chromosome 1"/>
</dbReference>